<dbReference type="PANTHER" id="PTHR43213">
    <property type="entry name" value="BIFUNCTIONAL DTTP/UTP PYROPHOSPHATASE/METHYLTRANSFERASE PROTEIN-RELATED"/>
    <property type="match status" value="1"/>
</dbReference>
<comment type="caution">
    <text evidence="9">Lacks conserved residue(s) required for the propagation of feature annotation.</text>
</comment>
<proteinExistence type="inferred from homology"/>
<accession>A0AA41W6M3</accession>
<evidence type="ECO:0000256" key="1">
    <source>
        <dbReference type="ARBA" id="ARBA00004496"/>
    </source>
</evidence>
<comment type="caution">
    <text evidence="10">The sequence shown here is derived from an EMBL/GenBank/DDBJ whole genome shotgun (WGS) entry which is preliminary data.</text>
</comment>
<evidence type="ECO:0000256" key="2">
    <source>
        <dbReference type="ARBA" id="ARBA00022490"/>
    </source>
</evidence>
<dbReference type="CDD" id="cd00555">
    <property type="entry name" value="Maf"/>
    <property type="match status" value="1"/>
</dbReference>
<name>A0AA41W6M3_9GAMM</name>
<evidence type="ECO:0000313" key="11">
    <source>
        <dbReference type="Proteomes" id="UP001165393"/>
    </source>
</evidence>
<dbReference type="Pfam" id="PF02545">
    <property type="entry name" value="Maf"/>
    <property type="match status" value="1"/>
</dbReference>
<feature type="site" description="Important for substrate specificity" evidence="9">
    <location>
        <position position="13"/>
    </location>
</feature>
<dbReference type="InterPro" id="IPR003697">
    <property type="entry name" value="Maf-like"/>
</dbReference>
<evidence type="ECO:0000256" key="4">
    <source>
        <dbReference type="ARBA" id="ARBA00023080"/>
    </source>
</evidence>
<feature type="active site" description="Proton acceptor" evidence="9">
    <location>
        <position position="70"/>
    </location>
</feature>
<reference evidence="10 11" key="1">
    <citation type="journal article" date="2013" name="Antonie Van Leeuwenhoek">
        <title>Echinimonas agarilytica gen. nov., sp. nov., a new gammaproteobacterium isolated from the sea urchin Strongylocentrotus intermedius.</title>
        <authorList>
            <person name="Nedashkovskaya O.I."/>
            <person name="Stenkova A.M."/>
            <person name="Zhukova N.V."/>
            <person name="Van Trappen S."/>
            <person name="Lee J.S."/>
            <person name="Kim S.B."/>
        </authorList>
    </citation>
    <scope>NUCLEOTIDE SEQUENCE [LARGE SCALE GENOMIC DNA]</scope>
    <source>
        <strain evidence="10 11">KMM 6351</strain>
    </source>
</reference>
<keyword evidence="4 9" id="KW-0546">Nucleotide metabolism</keyword>
<dbReference type="EMBL" id="JAMQGP010000003">
    <property type="protein sequence ID" value="MCM2679850.1"/>
    <property type="molecule type" value="Genomic_DNA"/>
</dbReference>
<comment type="catalytic activity">
    <reaction evidence="5 9">
        <text>N(7)-methyl-GTP + H2O = N(7)-methyl-GMP + diphosphate + H(+)</text>
        <dbReference type="Rhea" id="RHEA:58744"/>
        <dbReference type="ChEBI" id="CHEBI:15377"/>
        <dbReference type="ChEBI" id="CHEBI:15378"/>
        <dbReference type="ChEBI" id="CHEBI:33019"/>
        <dbReference type="ChEBI" id="CHEBI:58285"/>
        <dbReference type="ChEBI" id="CHEBI:87133"/>
    </reaction>
</comment>
<evidence type="ECO:0000256" key="9">
    <source>
        <dbReference type="HAMAP-Rule" id="MF_00528"/>
    </source>
</evidence>
<evidence type="ECO:0000256" key="8">
    <source>
        <dbReference type="ARBA" id="ARBA00068163"/>
    </source>
</evidence>
<feature type="site" description="Important for substrate specificity" evidence="9">
    <location>
        <position position="155"/>
    </location>
</feature>
<evidence type="ECO:0000256" key="5">
    <source>
        <dbReference type="ARBA" id="ARBA00050213"/>
    </source>
</evidence>
<comment type="function">
    <text evidence="6 9">Nucleoside triphosphate pyrophosphatase that hydrolyzes 7-methyl-GTP (m(7)GTP). May have a dual role in cell division arrest and in preventing the incorporation of modified nucleotides into cellular nucleic acids.</text>
</comment>
<sequence length="199" mass="21765">MTLPIVLGSTSPFRKAILEKLQIPFQCSAPNIDENAQPDENPKDLVARLAFEKATEVAKVHDSSLIIGSDQVAVVGNQILGKPHTHDNAVQQLQNSSGQVVTFLTGLCLYNSHNHTSETIVEPFEVHFKDLSTEEIENYLQLETPYKCAGSFKSEAAGIALFEKLSGDDPNTLIGLPLIQLIKMLKKQGLDVLSLARQS</sequence>
<organism evidence="10 11">
    <name type="scientific">Echinimonas agarilytica</name>
    <dbReference type="NCBI Taxonomy" id="1215918"/>
    <lineage>
        <taxon>Bacteria</taxon>
        <taxon>Pseudomonadati</taxon>
        <taxon>Pseudomonadota</taxon>
        <taxon>Gammaproteobacteria</taxon>
        <taxon>Alteromonadales</taxon>
        <taxon>Echinimonadaceae</taxon>
        <taxon>Echinimonas</taxon>
    </lineage>
</organism>
<comment type="cofactor">
    <cofactor evidence="9">
        <name>a divalent metal cation</name>
        <dbReference type="ChEBI" id="CHEBI:60240"/>
    </cofactor>
</comment>
<dbReference type="InterPro" id="IPR029001">
    <property type="entry name" value="ITPase-like_fam"/>
</dbReference>
<gene>
    <name evidence="10" type="ORF">NAF29_09255</name>
</gene>
<dbReference type="GO" id="GO:0047429">
    <property type="term" value="F:nucleoside triphosphate diphosphatase activity"/>
    <property type="evidence" value="ECO:0007669"/>
    <property type="project" value="InterPro"/>
</dbReference>
<keyword evidence="11" id="KW-1185">Reference proteome</keyword>
<dbReference type="Proteomes" id="UP001165393">
    <property type="component" value="Unassembled WGS sequence"/>
</dbReference>
<dbReference type="Gene3D" id="3.90.950.10">
    <property type="match status" value="1"/>
</dbReference>
<feature type="site" description="Important for substrate specificity" evidence="9">
    <location>
        <position position="71"/>
    </location>
</feature>
<evidence type="ECO:0000256" key="7">
    <source>
        <dbReference type="ARBA" id="ARBA00060749"/>
    </source>
</evidence>
<evidence type="ECO:0000256" key="3">
    <source>
        <dbReference type="ARBA" id="ARBA00022801"/>
    </source>
</evidence>
<dbReference type="GO" id="GO:0009117">
    <property type="term" value="P:nucleotide metabolic process"/>
    <property type="evidence" value="ECO:0007669"/>
    <property type="project" value="UniProtKB-KW"/>
</dbReference>
<dbReference type="PANTHER" id="PTHR43213:SF10">
    <property type="entry name" value="7-METHYL-GTP PYROPHOSPHATASE"/>
    <property type="match status" value="1"/>
</dbReference>
<keyword evidence="2 9" id="KW-0963">Cytoplasm</keyword>
<protein>
    <recommendedName>
        <fullName evidence="8 9">7-methyl-GTP pyrophosphatase</fullName>
        <shortName evidence="9">m(7)GTP pyrophosphatase</shortName>
        <ecNumber evidence="9">3.6.1.-</ecNumber>
    </recommendedName>
</protein>
<dbReference type="EC" id="3.6.1.-" evidence="9"/>
<dbReference type="PIRSF" id="PIRSF006305">
    <property type="entry name" value="Maf"/>
    <property type="match status" value="1"/>
</dbReference>
<dbReference type="RefSeq" id="WP_251261265.1">
    <property type="nucleotide sequence ID" value="NZ_JAMQGP010000003.1"/>
</dbReference>
<dbReference type="HAMAP" id="MF_00528">
    <property type="entry name" value="Maf"/>
    <property type="match status" value="1"/>
</dbReference>
<comment type="subcellular location">
    <subcellularLocation>
        <location evidence="1 9">Cytoplasm</location>
    </subcellularLocation>
</comment>
<comment type="similarity">
    <text evidence="7 9">Belongs to the Maf family. YceF subfamily.</text>
</comment>
<keyword evidence="3 9" id="KW-0378">Hydrolase</keyword>
<dbReference type="AlphaFoldDB" id="A0AA41W6M3"/>
<evidence type="ECO:0000256" key="6">
    <source>
        <dbReference type="ARBA" id="ARBA00053369"/>
    </source>
</evidence>
<dbReference type="NCBIfam" id="TIGR00172">
    <property type="entry name" value="maf"/>
    <property type="match status" value="1"/>
</dbReference>
<dbReference type="GO" id="GO:0005737">
    <property type="term" value="C:cytoplasm"/>
    <property type="evidence" value="ECO:0007669"/>
    <property type="project" value="UniProtKB-SubCell"/>
</dbReference>
<evidence type="ECO:0000313" key="10">
    <source>
        <dbReference type="EMBL" id="MCM2679850.1"/>
    </source>
</evidence>
<dbReference type="SUPFAM" id="SSF52972">
    <property type="entry name" value="ITPase-like"/>
    <property type="match status" value="1"/>
</dbReference>
<dbReference type="FunFam" id="3.90.950.10:FF:000005">
    <property type="entry name" value="7-methyl-GTP pyrophosphatase"/>
    <property type="match status" value="1"/>
</dbReference>